<evidence type="ECO:0000313" key="2">
    <source>
        <dbReference type="Proteomes" id="UP000652219"/>
    </source>
</evidence>
<keyword evidence="2" id="KW-1185">Reference proteome</keyword>
<gene>
    <name evidence="1" type="ORF">CSOJ01_14200</name>
</gene>
<accession>A0A8H6IQD7</accession>
<evidence type="ECO:0000313" key="1">
    <source>
        <dbReference type="EMBL" id="KAF6792069.1"/>
    </source>
</evidence>
<sequence>MIISWRKQSATGPTLTRLFTARLPGSPPAGEYPSSLFLVSCIPGKGRRGKNAANLETPAASIRSLHDAKRGAIGAAGMRIAGQRSSLSLSRAVVSPFQRLSQSAHGEEEEPMAMSCLVQHSILSPRVRPRRLPIVRIVQGRETGKKRGQSEVVGACR</sequence>
<comment type="caution">
    <text evidence="1">The sequence shown here is derived from an EMBL/GenBank/DDBJ whole genome shotgun (WGS) entry which is preliminary data.</text>
</comment>
<organism evidence="1 2">
    <name type="scientific">Colletotrichum sojae</name>
    <dbReference type="NCBI Taxonomy" id="2175907"/>
    <lineage>
        <taxon>Eukaryota</taxon>
        <taxon>Fungi</taxon>
        <taxon>Dikarya</taxon>
        <taxon>Ascomycota</taxon>
        <taxon>Pezizomycotina</taxon>
        <taxon>Sordariomycetes</taxon>
        <taxon>Hypocreomycetidae</taxon>
        <taxon>Glomerellales</taxon>
        <taxon>Glomerellaceae</taxon>
        <taxon>Colletotrichum</taxon>
        <taxon>Colletotrichum orchidearum species complex</taxon>
    </lineage>
</organism>
<proteinExistence type="predicted"/>
<name>A0A8H6IQD7_9PEZI</name>
<dbReference type="Proteomes" id="UP000652219">
    <property type="component" value="Unassembled WGS sequence"/>
</dbReference>
<dbReference type="AlphaFoldDB" id="A0A8H6IQD7"/>
<reference evidence="1 2" key="1">
    <citation type="journal article" date="2020" name="Phytopathology">
        <title>Genome Sequence Resources of Colletotrichum truncatum, C. plurivorum, C. musicola, and C. sojae: Four Species Pathogenic to Soybean (Glycine max).</title>
        <authorList>
            <person name="Rogerio F."/>
            <person name="Boufleur T.R."/>
            <person name="Ciampi-Guillardi M."/>
            <person name="Sukno S.A."/>
            <person name="Thon M.R."/>
            <person name="Massola Junior N.S."/>
            <person name="Baroncelli R."/>
        </authorList>
    </citation>
    <scope>NUCLEOTIDE SEQUENCE [LARGE SCALE GENOMIC DNA]</scope>
    <source>
        <strain evidence="1 2">LFN0009</strain>
    </source>
</reference>
<dbReference type="EMBL" id="WIGN01000460">
    <property type="protein sequence ID" value="KAF6792069.1"/>
    <property type="molecule type" value="Genomic_DNA"/>
</dbReference>
<protein>
    <submittedName>
        <fullName evidence="1">Uncharacterized protein</fullName>
    </submittedName>
</protein>